<feature type="transmembrane region" description="Helical" evidence="1">
    <location>
        <begin position="404"/>
        <end position="425"/>
    </location>
</feature>
<keyword evidence="1" id="KW-0812">Transmembrane</keyword>
<feature type="transmembrane region" description="Helical" evidence="1">
    <location>
        <begin position="101"/>
        <end position="125"/>
    </location>
</feature>
<keyword evidence="3" id="KW-1185">Reference proteome</keyword>
<feature type="transmembrane region" description="Helical" evidence="1">
    <location>
        <begin position="300"/>
        <end position="317"/>
    </location>
</feature>
<proteinExistence type="predicted"/>
<organism evidence="2 3">
    <name type="scientific">Arthrobacter sulfonylureivorans</name>
    <dbReference type="NCBI Taxonomy" id="2486855"/>
    <lineage>
        <taxon>Bacteria</taxon>
        <taxon>Bacillati</taxon>
        <taxon>Actinomycetota</taxon>
        <taxon>Actinomycetes</taxon>
        <taxon>Micrococcales</taxon>
        <taxon>Micrococcaceae</taxon>
        <taxon>Arthrobacter</taxon>
    </lineage>
</organism>
<keyword evidence="1" id="KW-0472">Membrane</keyword>
<evidence type="ECO:0000313" key="3">
    <source>
        <dbReference type="Proteomes" id="UP000829069"/>
    </source>
</evidence>
<dbReference type="EMBL" id="CP093326">
    <property type="protein sequence ID" value="UNK45486.1"/>
    <property type="molecule type" value="Genomic_DNA"/>
</dbReference>
<feature type="transmembrane region" description="Helical" evidence="1">
    <location>
        <begin position="278"/>
        <end position="294"/>
    </location>
</feature>
<feature type="transmembrane region" description="Helical" evidence="1">
    <location>
        <begin position="222"/>
        <end position="239"/>
    </location>
</feature>
<evidence type="ECO:0000256" key="1">
    <source>
        <dbReference type="SAM" id="Phobius"/>
    </source>
</evidence>
<keyword evidence="1" id="KW-1133">Transmembrane helix</keyword>
<sequence>MSWLQTIPAVLVAIVLVFGPGLLWGAVLGLRRLSLVALAGPFGVTAIVLAAELGRLIGLRWAWPQLLAVTVLVAAMLWLLRRSLGHRLHRDPERPNVPAPWRSVALAWAVSAVPLAAAMIFIFGAPDNIAQSHDNIFHLNALRYISDSGNASSLTLGYLGTTDRGVFYPAGWHDVVSLVMITAGLQPAAAINITNLVLITGIWSTGCLFMVSRITGERTMPLLVAAVVSLSYSSFPYLLLEFGVVYPFMLSIAMLPAALGVVFQLLRLGVHTRVSTEGNVLLLIGLLPGMALSHPATIMGLLALSVPPVVAAAYPALRATEQRRRLRAWVGSGAFLVVLVALWITLRPARSSSTNWDNMGNAAAALGEVVLNSPLSRPISILATALTIVGAAVVFNLRKNRFALGMYAVGAALYVIGNLQSMPALRWWVAGIWYNDFFRISAMLPVAGLLIASIGGVALAGTARSFFRASLARREKKAPSWIRPAATGVLVVISLAVVPLFAVQRGISEAAAKYRFSDRSQLLSIDELALIKRIPDRVPEGAVIAGDPLTGASLSYAYTGRPALVPSGTTSPSVEGKLIMDKLDKMRTDPAVCPAVKAQNVQYVLDFGNRSVHPGEKSSVPGLQELTEANGFKLVDSEGDAKLYQITGCP</sequence>
<name>A0ABY3W688_9MICC</name>
<dbReference type="Proteomes" id="UP000829069">
    <property type="component" value="Chromosome"/>
</dbReference>
<feature type="transmembrane region" description="Helical" evidence="1">
    <location>
        <begin position="189"/>
        <end position="210"/>
    </location>
</feature>
<gene>
    <name evidence="2" type="ORF">MNQ99_16445</name>
</gene>
<feature type="transmembrane region" description="Helical" evidence="1">
    <location>
        <begin position="35"/>
        <end position="57"/>
    </location>
</feature>
<dbReference type="Pfam" id="PF20176">
    <property type="entry name" value="DUF6541"/>
    <property type="match status" value="1"/>
</dbReference>
<feature type="transmembrane region" description="Helical" evidence="1">
    <location>
        <begin position="379"/>
        <end position="397"/>
    </location>
</feature>
<evidence type="ECO:0008006" key="4">
    <source>
        <dbReference type="Google" id="ProtNLM"/>
    </source>
</evidence>
<reference evidence="2 3" key="1">
    <citation type="submission" date="2022-03" db="EMBL/GenBank/DDBJ databases">
        <title>Isotopic signatures of nitrous oxide derived from detoxification processes.</title>
        <authorList>
            <person name="Behrendt U."/>
            <person name="Buchen C."/>
            <person name="Well R."/>
            <person name="Ulrich A."/>
            <person name="Rohe L."/>
            <person name="Kolb S."/>
            <person name="Schloter M."/>
            <person name="Horn M.A."/>
            <person name="Augustin J."/>
        </authorList>
    </citation>
    <scope>NUCLEOTIDE SEQUENCE [LARGE SCALE GENOMIC DNA]</scope>
    <source>
        <strain evidence="2 3">S4-C24</strain>
    </source>
</reference>
<feature type="transmembrane region" description="Helical" evidence="1">
    <location>
        <begin position="329"/>
        <end position="346"/>
    </location>
</feature>
<feature type="transmembrane region" description="Helical" evidence="1">
    <location>
        <begin position="437"/>
        <end position="460"/>
    </location>
</feature>
<feature type="transmembrane region" description="Helical" evidence="1">
    <location>
        <begin position="245"/>
        <end position="266"/>
    </location>
</feature>
<feature type="transmembrane region" description="Helical" evidence="1">
    <location>
        <begin position="481"/>
        <end position="503"/>
    </location>
</feature>
<dbReference type="InterPro" id="IPR046671">
    <property type="entry name" value="DUF6541"/>
</dbReference>
<evidence type="ECO:0000313" key="2">
    <source>
        <dbReference type="EMBL" id="UNK45486.1"/>
    </source>
</evidence>
<protein>
    <recommendedName>
        <fullName evidence="4">Glycosyltransferase RgtA/B/C/D-like domain-containing protein</fullName>
    </recommendedName>
</protein>
<dbReference type="RefSeq" id="WP_241913698.1">
    <property type="nucleotide sequence ID" value="NZ_CP093326.1"/>
</dbReference>
<accession>A0ABY3W688</accession>
<feature type="transmembrane region" description="Helical" evidence="1">
    <location>
        <begin position="6"/>
        <end position="28"/>
    </location>
</feature>
<feature type="transmembrane region" description="Helical" evidence="1">
    <location>
        <begin position="63"/>
        <end position="80"/>
    </location>
</feature>